<proteinExistence type="inferred from homology"/>
<keyword evidence="2 4" id="KW-0677">Repeat</keyword>
<feature type="binding site" evidence="4">
    <location>
        <position position="303"/>
    </location>
    <ligand>
        <name>1D-myo-inositol 2-(L-cysteinylamino)-2-deoxy-alpha-D-glucopyranoside</name>
        <dbReference type="ChEBI" id="CHEBI:58887"/>
    </ligand>
</feature>
<feature type="domain" description="N-acetyltransferase" evidence="6">
    <location>
        <begin position="43"/>
        <end position="193"/>
    </location>
</feature>
<feature type="binding site" evidence="4">
    <location>
        <position position="256"/>
    </location>
    <ligand>
        <name>1D-myo-inositol 2-(L-cysteinylamino)-2-deoxy-alpha-D-glucopyranoside</name>
        <dbReference type="ChEBI" id="CHEBI:58887"/>
    </ligand>
</feature>
<dbReference type="RefSeq" id="WP_344463827.1">
    <property type="nucleotide sequence ID" value="NZ_BAAANT010000010.1"/>
</dbReference>
<comment type="caution">
    <text evidence="4">Lacks conserved residue(s) required for the propagation of feature annotation.</text>
</comment>
<gene>
    <name evidence="4 7" type="primary">mshD</name>
    <name evidence="7" type="ORF">GCM10009760_24070</name>
</gene>
<evidence type="ECO:0000256" key="3">
    <source>
        <dbReference type="ARBA" id="ARBA00023315"/>
    </source>
</evidence>
<organism evidence="7 8">
    <name type="scientific">Kitasatospora kazusensis</name>
    <dbReference type="NCBI Taxonomy" id="407974"/>
    <lineage>
        <taxon>Bacteria</taxon>
        <taxon>Bacillati</taxon>
        <taxon>Actinomycetota</taxon>
        <taxon>Actinomycetes</taxon>
        <taxon>Kitasatosporales</taxon>
        <taxon>Streptomycetaceae</taxon>
        <taxon>Kitasatospora</taxon>
    </lineage>
</organism>
<dbReference type="InterPro" id="IPR000182">
    <property type="entry name" value="GNAT_dom"/>
</dbReference>
<dbReference type="InterPro" id="IPR016181">
    <property type="entry name" value="Acyl_CoA_acyltransferase"/>
</dbReference>
<feature type="binding site" evidence="4">
    <location>
        <position position="264"/>
    </location>
    <ligand>
        <name>1D-myo-inositol 2-(L-cysteinylamino)-2-deoxy-alpha-D-glucopyranoside</name>
        <dbReference type="ChEBI" id="CHEBI:58887"/>
    </ligand>
</feature>
<evidence type="ECO:0000256" key="1">
    <source>
        <dbReference type="ARBA" id="ARBA00022679"/>
    </source>
</evidence>
<dbReference type="Gene3D" id="3.40.630.30">
    <property type="match status" value="1"/>
</dbReference>
<evidence type="ECO:0000256" key="2">
    <source>
        <dbReference type="ARBA" id="ARBA00022737"/>
    </source>
</evidence>
<dbReference type="PANTHER" id="PTHR43617">
    <property type="entry name" value="L-AMINO ACID N-ACETYLTRANSFERASE"/>
    <property type="match status" value="1"/>
</dbReference>
<dbReference type="PANTHER" id="PTHR43617:SF31">
    <property type="entry name" value="MYCOTHIOL ACETYLTRANSFERASE"/>
    <property type="match status" value="1"/>
</dbReference>
<dbReference type="PROSITE" id="PS51186">
    <property type="entry name" value="GNAT"/>
    <property type="match status" value="2"/>
</dbReference>
<feature type="binding site" evidence="4">
    <location>
        <begin position="275"/>
        <end position="281"/>
    </location>
    <ligand>
        <name>acetyl-CoA</name>
        <dbReference type="ChEBI" id="CHEBI:57288"/>
        <label>2</label>
    </ligand>
</feature>
<comment type="caution">
    <text evidence="7">The sequence shown here is derived from an EMBL/GenBank/DDBJ whole genome shotgun (WGS) entry which is preliminary data.</text>
</comment>
<dbReference type="EC" id="2.3.1.189" evidence="4"/>
<comment type="catalytic activity">
    <reaction evidence="4">
        <text>1D-myo-inositol 2-(L-cysteinylamino)-2-deoxy-alpha-D-glucopyranoside + acetyl-CoA = mycothiol + CoA + H(+)</text>
        <dbReference type="Rhea" id="RHEA:26172"/>
        <dbReference type="ChEBI" id="CHEBI:15378"/>
        <dbReference type="ChEBI" id="CHEBI:16768"/>
        <dbReference type="ChEBI" id="CHEBI:57287"/>
        <dbReference type="ChEBI" id="CHEBI:57288"/>
        <dbReference type="ChEBI" id="CHEBI:58887"/>
        <dbReference type="EC" id="2.3.1.189"/>
    </reaction>
</comment>
<feature type="binding site" evidence="4">
    <location>
        <begin position="268"/>
        <end position="270"/>
    </location>
    <ligand>
        <name>acetyl-CoA</name>
        <dbReference type="ChEBI" id="CHEBI:57288"/>
        <label>2</label>
    </ligand>
</feature>
<keyword evidence="1 4" id="KW-0808">Transferase</keyword>
<name>A0ABN2ZDT4_9ACTN</name>
<feature type="binding site" evidence="4">
    <location>
        <position position="217"/>
    </location>
    <ligand>
        <name>1D-myo-inositol 2-(L-cysteinylamino)-2-deoxy-alpha-D-glucopyranoside</name>
        <dbReference type="ChEBI" id="CHEBI:58887"/>
    </ligand>
</feature>
<dbReference type="InterPro" id="IPR017813">
    <property type="entry name" value="Mycothiol_AcTrfase"/>
</dbReference>
<dbReference type="Pfam" id="PF13508">
    <property type="entry name" value="Acetyltransf_7"/>
    <property type="match status" value="1"/>
</dbReference>
<keyword evidence="8" id="KW-1185">Reference proteome</keyword>
<reference evidence="7 8" key="1">
    <citation type="journal article" date="2019" name="Int. J. Syst. Evol. Microbiol.">
        <title>The Global Catalogue of Microorganisms (GCM) 10K type strain sequencing project: providing services to taxonomists for standard genome sequencing and annotation.</title>
        <authorList>
            <consortium name="The Broad Institute Genomics Platform"/>
            <consortium name="The Broad Institute Genome Sequencing Center for Infectious Disease"/>
            <person name="Wu L."/>
            <person name="Ma J."/>
        </authorList>
    </citation>
    <scope>NUCLEOTIDE SEQUENCE [LARGE SCALE GENOMIC DNA]</scope>
    <source>
        <strain evidence="7 8">JCM 14560</strain>
    </source>
</reference>
<protein>
    <recommendedName>
        <fullName evidence="4">Mycothiol acetyltransferase</fullName>
        <shortName evidence="4">MSH acetyltransferase</shortName>
        <ecNumber evidence="4">2.3.1.189</ecNumber>
    </recommendedName>
    <alternativeName>
        <fullName evidence="4">Mycothiol synthase</fullName>
    </alternativeName>
</protein>
<sequence length="343" mass="36577">MTATASPSPQPRRSRSASLGEVDSLVVVSPVLSEGESRAAAGILGAAAAEDGRQAVSEAGRLRLKAPLPRAGVVHLLQSVTGPAGGDEREDVGYAQLELPTADRAGTAELAVEPGRRGAGFGRQLVEAVLAEAAEAERAGAVEFWAHGGHPAARHLAEAYGAELVRELRQMRRTVGADGTPEQPVLPEGITIRTFRPGRDGAEWLRLNALAFAHHPEQGAWTEQDLADRLAEPWFDPAGFFLAVRGERVVGFHWTKVHPEGLGEVYVVGVDPAEQGNGLGRALTAVGLRHLAEERKLETVLLYVDADNAAAVRVYERLGFTVHEVDLMYRVGGGREAVAITER</sequence>
<dbReference type="InterPro" id="IPR050276">
    <property type="entry name" value="MshD_Acetyltransferase"/>
</dbReference>
<dbReference type="EMBL" id="BAAANT010000010">
    <property type="protein sequence ID" value="GAA2140680.1"/>
    <property type="molecule type" value="Genomic_DNA"/>
</dbReference>
<dbReference type="Proteomes" id="UP001422759">
    <property type="component" value="Unassembled WGS sequence"/>
</dbReference>
<evidence type="ECO:0000256" key="5">
    <source>
        <dbReference type="SAM" id="MobiDB-lite"/>
    </source>
</evidence>
<feature type="region of interest" description="Disordered" evidence="5">
    <location>
        <begin position="1"/>
        <end position="20"/>
    </location>
</feature>
<feature type="binding site" evidence="4">
    <location>
        <begin position="110"/>
        <end position="112"/>
    </location>
    <ligand>
        <name>acetyl-CoA</name>
        <dbReference type="ChEBI" id="CHEBI:57288"/>
        <label>1</label>
    </ligand>
</feature>
<dbReference type="PIRSF" id="PIRSF021524">
    <property type="entry name" value="MSH_acetyltransferase"/>
    <property type="match status" value="1"/>
</dbReference>
<dbReference type="HAMAP" id="MF_01698">
    <property type="entry name" value="MshD"/>
    <property type="match status" value="1"/>
</dbReference>
<comment type="similarity">
    <text evidence="4">Belongs to the acetyltransferase family. MshD subfamily.</text>
</comment>
<feature type="domain" description="N-acetyltransferase" evidence="6">
    <location>
        <begin position="190"/>
        <end position="343"/>
    </location>
</feature>
<evidence type="ECO:0000256" key="4">
    <source>
        <dbReference type="HAMAP-Rule" id="MF_01698"/>
    </source>
</evidence>
<dbReference type="CDD" id="cd04301">
    <property type="entry name" value="NAT_SF"/>
    <property type="match status" value="1"/>
</dbReference>
<dbReference type="Pfam" id="PF00583">
    <property type="entry name" value="Acetyltransf_1"/>
    <property type="match status" value="1"/>
</dbReference>
<dbReference type="SUPFAM" id="SSF55729">
    <property type="entry name" value="Acyl-CoA N-acyltransferases (Nat)"/>
    <property type="match status" value="1"/>
</dbReference>
<comment type="function">
    <text evidence="4">Catalyzes the transfer of acetyl from acetyl-CoA to desacetylmycothiol (Cys-GlcN-Ins) to form mycothiol.</text>
</comment>
<dbReference type="NCBIfam" id="TIGR03448">
    <property type="entry name" value="mycothiol_MshD"/>
    <property type="match status" value="1"/>
</dbReference>
<feature type="binding site" evidence="4">
    <location>
        <begin position="308"/>
        <end position="313"/>
    </location>
    <ligand>
        <name>acetyl-CoA</name>
        <dbReference type="ChEBI" id="CHEBI:57288"/>
        <label>2</label>
    </ligand>
</feature>
<evidence type="ECO:0000259" key="6">
    <source>
        <dbReference type="PROSITE" id="PS51186"/>
    </source>
</evidence>
<evidence type="ECO:0000313" key="8">
    <source>
        <dbReference type="Proteomes" id="UP001422759"/>
    </source>
</evidence>
<accession>A0ABN2ZDT4</accession>
<keyword evidence="3 4" id="KW-0012">Acyltransferase</keyword>
<evidence type="ECO:0000313" key="7">
    <source>
        <dbReference type="EMBL" id="GAA2140680.1"/>
    </source>
</evidence>
<feature type="binding site" evidence="4">
    <location>
        <position position="58"/>
    </location>
    <ligand>
        <name>1D-myo-inositol 2-(L-cysteinylamino)-2-deoxy-alpha-D-glucopyranoside</name>
        <dbReference type="ChEBI" id="CHEBI:58887"/>
    </ligand>
</feature>
<comment type="subunit">
    <text evidence="4">Monomer.</text>
</comment>